<dbReference type="Proteomes" id="UP000327424">
    <property type="component" value="Chromosome"/>
</dbReference>
<dbReference type="CDD" id="cd00397">
    <property type="entry name" value="DNA_BRE_C"/>
    <property type="match status" value="1"/>
</dbReference>
<name>A0A5J6WP04_MORMI</name>
<protein>
    <submittedName>
        <fullName evidence="3">Site-specific integrase</fullName>
    </submittedName>
</protein>
<gene>
    <name evidence="3" type="ORF">FR932_18830</name>
</gene>
<dbReference type="KEGG" id="mmaa:FR932_18830"/>
<dbReference type="Gene3D" id="1.10.443.10">
    <property type="entry name" value="Intergrase catalytic core"/>
    <property type="match status" value="1"/>
</dbReference>
<dbReference type="PROSITE" id="PS51898">
    <property type="entry name" value="TYR_RECOMBINASE"/>
    <property type="match status" value="1"/>
</dbReference>
<dbReference type="InterPro" id="IPR002104">
    <property type="entry name" value="Integrase_catalytic"/>
</dbReference>
<dbReference type="AlphaFoldDB" id="A0A5J6WP04"/>
<dbReference type="InterPro" id="IPR011010">
    <property type="entry name" value="DNA_brk_join_enz"/>
</dbReference>
<dbReference type="GO" id="GO:0006310">
    <property type="term" value="P:DNA recombination"/>
    <property type="evidence" value="ECO:0007669"/>
    <property type="project" value="UniProtKB-KW"/>
</dbReference>
<organism evidence="3 4">
    <name type="scientific">Moritella marina ATCC 15381</name>
    <dbReference type="NCBI Taxonomy" id="1202962"/>
    <lineage>
        <taxon>Bacteria</taxon>
        <taxon>Pseudomonadati</taxon>
        <taxon>Pseudomonadota</taxon>
        <taxon>Gammaproteobacteria</taxon>
        <taxon>Alteromonadales</taxon>
        <taxon>Moritellaceae</taxon>
        <taxon>Moritella</taxon>
    </lineage>
</organism>
<accession>A0A5J6WP04</accession>
<proteinExistence type="predicted"/>
<dbReference type="Pfam" id="PF00589">
    <property type="entry name" value="Phage_integrase"/>
    <property type="match status" value="1"/>
</dbReference>
<evidence type="ECO:0000313" key="3">
    <source>
        <dbReference type="EMBL" id="QFI39717.1"/>
    </source>
</evidence>
<dbReference type="EMBL" id="CP044399">
    <property type="protein sequence ID" value="QFI39717.1"/>
    <property type="molecule type" value="Genomic_DNA"/>
</dbReference>
<keyword evidence="1" id="KW-0233">DNA recombination</keyword>
<evidence type="ECO:0000256" key="1">
    <source>
        <dbReference type="ARBA" id="ARBA00023172"/>
    </source>
</evidence>
<dbReference type="RefSeq" id="WP_019440677.1">
    <property type="nucleotide sequence ID" value="NZ_ALOE01000010.1"/>
</dbReference>
<feature type="domain" description="Tyr recombinase" evidence="2">
    <location>
        <begin position="157"/>
        <end position="396"/>
    </location>
</feature>
<dbReference type="SUPFAM" id="SSF56349">
    <property type="entry name" value="DNA breaking-rejoining enzymes"/>
    <property type="match status" value="1"/>
</dbReference>
<keyword evidence="4" id="KW-1185">Reference proteome</keyword>
<evidence type="ECO:0000259" key="2">
    <source>
        <dbReference type="PROSITE" id="PS51898"/>
    </source>
</evidence>
<sequence length="515" mass="58312">MSAQDLKLQPKSKVTVTVSSRGFEFDYLDDHWQLDRNINLDTRFLDDFDDSCVDDIRETLVYFAENNSAPHTRNISDNLKLYLKESGATTFSELGLLTFKGRLAKNREYKLSVVRGFIRQMRYLSLDSSIEDSVYEVMDKWRLSGNDKGAAVLSLDPLTGPFSDIEFEAIASQSAHKYAEGKITSLQYALILLFKATGRRPEQIATLKVKDVVFSVKYTTKKIYVIKIPRIKQRRNKFRSTFKDFGLIDDAGKVITKHIKEHIVKVEQDLGRKLTRAQKNKLPLFIDSSCLQALIDTPKGMLTKVLDTELLHMTSNNMSSMLVKAVNKLKITSERTGERIHISPYRFRYTLGTRAARAGSGTLTIATLLDHGSTQNTGIYIENVPEFALEISKIMNQSLMVYASAFAGRVVKDEDEANKGNPKATRIPCHEKDCDIGSCGTNSFCTDYAPVACYLCPKFRPWSDAPHHLVLQWLMEEREHLKETLGDMTIVAINDRAIIAVCQVIKLCKEYNENA</sequence>
<evidence type="ECO:0000313" key="4">
    <source>
        <dbReference type="Proteomes" id="UP000327424"/>
    </source>
</evidence>
<dbReference type="OrthoDB" id="8368662at2"/>
<reference evidence="3 4" key="1">
    <citation type="submission" date="2019-09" db="EMBL/GenBank/DDBJ databases">
        <title>Hybrid Assembly of the complete Genome of the Deep-Sea Bacterium Moritella marina from long Nanopore and Illumina reads.</title>
        <authorList>
            <person name="Magin S."/>
            <person name="Georgoulis A."/>
            <person name="Papadimitriou K."/>
            <person name="Iliakis G."/>
            <person name="Vorgias C.E."/>
        </authorList>
    </citation>
    <scope>NUCLEOTIDE SEQUENCE [LARGE SCALE GENOMIC DNA]</scope>
    <source>
        <strain evidence="3 4">MP-1</strain>
    </source>
</reference>
<dbReference type="InterPro" id="IPR048120">
    <property type="entry name" value="Integrase-like"/>
</dbReference>
<dbReference type="NCBIfam" id="NF041502">
    <property type="entry name" value="integrase_1"/>
    <property type="match status" value="1"/>
</dbReference>
<dbReference type="GO" id="GO:0003677">
    <property type="term" value="F:DNA binding"/>
    <property type="evidence" value="ECO:0007669"/>
    <property type="project" value="InterPro"/>
</dbReference>
<dbReference type="InterPro" id="IPR013762">
    <property type="entry name" value="Integrase-like_cat_sf"/>
</dbReference>
<dbReference type="GO" id="GO:0015074">
    <property type="term" value="P:DNA integration"/>
    <property type="evidence" value="ECO:0007669"/>
    <property type="project" value="InterPro"/>
</dbReference>